<evidence type="ECO:0000313" key="2">
    <source>
        <dbReference type="Proteomes" id="UP000005238"/>
    </source>
</evidence>
<dbReference type="STRING" id="164328.H3GQK6"/>
<name>H3GQK6_PHYRM</name>
<dbReference type="HOGENOM" id="CLU_832798_0_0_1"/>
<evidence type="ECO:0000313" key="1">
    <source>
        <dbReference type="EnsemblProtists" id="Phyra79081"/>
    </source>
</evidence>
<dbReference type="eggNOG" id="KOG0017">
    <property type="taxonomic scope" value="Eukaryota"/>
</dbReference>
<dbReference type="Proteomes" id="UP000005238">
    <property type="component" value="Unassembled WGS sequence"/>
</dbReference>
<dbReference type="EMBL" id="DS566034">
    <property type="status" value="NOT_ANNOTATED_CDS"/>
    <property type="molecule type" value="Genomic_DNA"/>
</dbReference>
<dbReference type="InParanoid" id="H3GQK6"/>
<dbReference type="AlphaFoldDB" id="H3GQK6"/>
<reference evidence="2" key="1">
    <citation type="journal article" date="2006" name="Science">
        <title>Phytophthora genome sequences uncover evolutionary origins and mechanisms of pathogenesis.</title>
        <authorList>
            <person name="Tyler B.M."/>
            <person name="Tripathy S."/>
            <person name="Zhang X."/>
            <person name="Dehal P."/>
            <person name="Jiang R.H."/>
            <person name="Aerts A."/>
            <person name="Arredondo F.D."/>
            <person name="Baxter L."/>
            <person name="Bensasson D."/>
            <person name="Beynon J.L."/>
            <person name="Chapman J."/>
            <person name="Damasceno C.M."/>
            <person name="Dorrance A.E."/>
            <person name="Dou D."/>
            <person name="Dickerman A.W."/>
            <person name="Dubchak I.L."/>
            <person name="Garbelotto M."/>
            <person name="Gijzen M."/>
            <person name="Gordon S.G."/>
            <person name="Govers F."/>
            <person name="Grunwald N.J."/>
            <person name="Huang W."/>
            <person name="Ivors K.L."/>
            <person name="Jones R.W."/>
            <person name="Kamoun S."/>
            <person name="Krampis K."/>
            <person name="Lamour K.H."/>
            <person name="Lee M.K."/>
            <person name="McDonald W.H."/>
            <person name="Medina M."/>
            <person name="Meijer H.J."/>
            <person name="Nordberg E.K."/>
            <person name="Maclean D.J."/>
            <person name="Ospina-Giraldo M.D."/>
            <person name="Morris P.F."/>
            <person name="Phuntumart V."/>
            <person name="Putnam N.H."/>
            <person name="Rash S."/>
            <person name="Rose J.K."/>
            <person name="Sakihama Y."/>
            <person name="Salamov A.A."/>
            <person name="Savidor A."/>
            <person name="Scheuring C.F."/>
            <person name="Smith B.M."/>
            <person name="Sobral B.W."/>
            <person name="Terry A."/>
            <person name="Torto-Alalibo T.A."/>
            <person name="Win J."/>
            <person name="Xu Z."/>
            <person name="Zhang H."/>
            <person name="Grigoriev I.V."/>
            <person name="Rokhsar D.S."/>
            <person name="Boore J.L."/>
        </authorList>
    </citation>
    <scope>NUCLEOTIDE SEQUENCE [LARGE SCALE GENOMIC DNA]</scope>
    <source>
        <strain evidence="2">Pr102</strain>
    </source>
</reference>
<dbReference type="Pfam" id="PF14223">
    <property type="entry name" value="Retrotran_gag_2"/>
    <property type="match status" value="1"/>
</dbReference>
<keyword evidence="2" id="KW-1185">Reference proteome</keyword>
<dbReference type="PANTHER" id="PTHR47481:SF31">
    <property type="entry name" value="OS01G0873500 PROTEIN"/>
    <property type="match status" value="1"/>
</dbReference>
<proteinExistence type="predicted"/>
<protein>
    <recommendedName>
        <fullName evidence="3">Retrotransposon gag domain-containing protein</fullName>
    </recommendedName>
</protein>
<evidence type="ECO:0008006" key="3">
    <source>
        <dbReference type="Google" id="ProtNLM"/>
    </source>
</evidence>
<dbReference type="PANTHER" id="PTHR47481">
    <property type="match status" value="1"/>
</dbReference>
<reference evidence="1" key="2">
    <citation type="submission" date="2015-06" db="UniProtKB">
        <authorList>
            <consortium name="EnsemblProtists"/>
        </authorList>
    </citation>
    <scope>IDENTIFICATION</scope>
    <source>
        <strain evidence="1">Pr102</strain>
    </source>
</reference>
<dbReference type="EnsemblProtists" id="Phyra79081">
    <property type="protein sequence ID" value="Phyra79081"/>
    <property type="gene ID" value="Phyra79081"/>
</dbReference>
<sequence>MERSEFPHLNDSQFEPVRKMGGIFGRDVFRGLASVMPAEQVERVNAFDTYERELIAHVQGNLQASVAEPKPVQPKRLRLAVPAFEGKEGENLHFWIREVEIAMRAGLISDQGLRVAFALSNLSGRAKNWAYTLETTSPGCFASWEQLCERLRAAFLPANDAFRQRSRFLACKQGKRELYDGEVKLEHCMTTADQATFKRKSRKALAIICLAMEDSQLPLVRSAKDAHDAWSRLEGHFEKKSLANKLFLRRRFFTTMMDEGDDVLEHISKLKTLAEQLDAVGAPVSEDDLVITLLGSLSESYQFLITALESRADSLSNKVAVASTEPRTAKVKRS</sequence>
<organism evidence="1 2">
    <name type="scientific">Phytophthora ramorum</name>
    <name type="common">Sudden oak death agent</name>
    <dbReference type="NCBI Taxonomy" id="164328"/>
    <lineage>
        <taxon>Eukaryota</taxon>
        <taxon>Sar</taxon>
        <taxon>Stramenopiles</taxon>
        <taxon>Oomycota</taxon>
        <taxon>Peronosporomycetes</taxon>
        <taxon>Peronosporales</taxon>
        <taxon>Peronosporaceae</taxon>
        <taxon>Phytophthora</taxon>
    </lineage>
</organism>
<accession>H3GQK6</accession>